<gene>
    <name evidence="3" type="ORF">ENS29_02610</name>
</gene>
<dbReference type="CDD" id="cd02248">
    <property type="entry name" value="Peptidase_C1A"/>
    <property type="match status" value="1"/>
</dbReference>
<dbReference type="GO" id="GO:0008234">
    <property type="term" value="F:cysteine-type peptidase activity"/>
    <property type="evidence" value="ECO:0007669"/>
    <property type="project" value="InterPro"/>
</dbReference>
<protein>
    <recommendedName>
        <fullName evidence="2">Peptidase C1A papain C-terminal domain-containing protein</fullName>
    </recommendedName>
</protein>
<comment type="caution">
    <text evidence="3">The sequence shown here is derived from an EMBL/GenBank/DDBJ whole genome shotgun (WGS) entry which is preliminary data.</text>
</comment>
<dbReference type="PANTHER" id="PTHR12411">
    <property type="entry name" value="CYSTEINE PROTEASE FAMILY C1-RELATED"/>
    <property type="match status" value="1"/>
</dbReference>
<name>A0A7C4RH48_9BACT</name>
<dbReference type="PROSITE" id="PS00639">
    <property type="entry name" value="THIOL_PROTEASE_HIS"/>
    <property type="match status" value="1"/>
</dbReference>
<comment type="similarity">
    <text evidence="1">Belongs to the peptidase C1 family.</text>
</comment>
<dbReference type="EMBL" id="DSUH01000058">
    <property type="protein sequence ID" value="HGU31729.1"/>
    <property type="molecule type" value="Genomic_DNA"/>
</dbReference>
<dbReference type="PROSITE" id="PS00139">
    <property type="entry name" value="THIOL_PROTEASE_CYS"/>
    <property type="match status" value="1"/>
</dbReference>
<dbReference type="InterPro" id="IPR000668">
    <property type="entry name" value="Peptidase_C1A_C"/>
</dbReference>
<dbReference type="InterPro" id="IPR000169">
    <property type="entry name" value="Pept_cys_AS"/>
</dbReference>
<dbReference type="SMART" id="SM00645">
    <property type="entry name" value="Pept_C1"/>
    <property type="match status" value="1"/>
</dbReference>
<organism evidence="3">
    <name type="scientific">Desulfatirhabdium butyrativorans</name>
    <dbReference type="NCBI Taxonomy" id="340467"/>
    <lineage>
        <taxon>Bacteria</taxon>
        <taxon>Pseudomonadati</taxon>
        <taxon>Thermodesulfobacteriota</taxon>
        <taxon>Desulfobacteria</taxon>
        <taxon>Desulfobacterales</taxon>
        <taxon>Desulfatirhabdiaceae</taxon>
        <taxon>Desulfatirhabdium</taxon>
    </lineage>
</organism>
<dbReference type="InterPro" id="IPR025660">
    <property type="entry name" value="Pept_his_AS"/>
</dbReference>
<proteinExistence type="inferred from homology"/>
<dbReference type="SUPFAM" id="SSF54001">
    <property type="entry name" value="Cysteine proteinases"/>
    <property type="match status" value="1"/>
</dbReference>
<dbReference type="InterPro" id="IPR039417">
    <property type="entry name" value="Peptidase_C1A_papain-like"/>
</dbReference>
<dbReference type="InterPro" id="IPR038765">
    <property type="entry name" value="Papain-like_cys_pep_sf"/>
</dbReference>
<dbReference type="InterPro" id="IPR013128">
    <property type="entry name" value="Peptidase_C1A"/>
</dbReference>
<sequence length="299" mass="32916">MKKKWMYMISLVMGVVIWAGMVHAVSLEEIQAAVQQRGAAWIPGRNDVWNKSDTEKQSLVGTILEGRNPPTSNTTGTLQSLPAYFDWRDAGVVTSVKDQGKCGGCWAFATVGELESLLLITGQAKESVEDLSEQFLISYNLSNRGCNGGILSRAADFLEKTGTISESCKPYKASNAKLPPPCSNWKAELETIETWTSVPRTVEDLKAAVYQRPVATGFYVYTDFYSYTGGVYSYVTGKHEGGHAVLVVGWDDSNQCFIVKNSWGTGWGEGGYFRIAYTEMNSKVEFGTDSVLFDPVLTR</sequence>
<reference evidence="3" key="1">
    <citation type="journal article" date="2020" name="mSystems">
        <title>Genome- and Community-Level Interaction Insights into Carbon Utilization and Element Cycling Functions of Hydrothermarchaeota in Hydrothermal Sediment.</title>
        <authorList>
            <person name="Zhou Z."/>
            <person name="Liu Y."/>
            <person name="Xu W."/>
            <person name="Pan J."/>
            <person name="Luo Z.H."/>
            <person name="Li M."/>
        </authorList>
    </citation>
    <scope>NUCLEOTIDE SEQUENCE [LARGE SCALE GENOMIC DNA]</scope>
    <source>
        <strain evidence="3">SpSt-477</strain>
    </source>
</reference>
<evidence type="ECO:0000256" key="1">
    <source>
        <dbReference type="ARBA" id="ARBA00008455"/>
    </source>
</evidence>
<feature type="domain" description="Peptidase C1A papain C-terminal" evidence="2">
    <location>
        <begin position="81"/>
        <end position="288"/>
    </location>
</feature>
<dbReference type="GO" id="GO:0006508">
    <property type="term" value="P:proteolysis"/>
    <property type="evidence" value="ECO:0007669"/>
    <property type="project" value="InterPro"/>
</dbReference>
<accession>A0A7C4RH48</accession>
<evidence type="ECO:0000259" key="2">
    <source>
        <dbReference type="SMART" id="SM00645"/>
    </source>
</evidence>
<dbReference type="AlphaFoldDB" id="A0A7C4RH48"/>
<dbReference type="Gene3D" id="3.90.70.10">
    <property type="entry name" value="Cysteine proteinases"/>
    <property type="match status" value="1"/>
</dbReference>
<dbReference type="Pfam" id="PF00112">
    <property type="entry name" value="Peptidase_C1"/>
    <property type="match status" value="1"/>
</dbReference>
<evidence type="ECO:0000313" key="3">
    <source>
        <dbReference type="EMBL" id="HGU31729.1"/>
    </source>
</evidence>
<dbReference type="PRINTS" id="PR00705">
    <property type="entry name" value="PAPAIN"/>
</dbReference>